<dbReference type="InterPro" id="IPR014043">
    <property type="entry name" value="Acyl_transferase_dom"/>
</dbReference>
<dbReference type="PROSITE" id="PS50075">
    <property type="entry name" value="CARRIER"/>
    <property type="match status" value="2"/>
</dbReference>
<dbReference type="PROSITE" id="PS00012">
    <property type="entry name" value="PHOSPHOPANTETHEINE"/>
    <property type="match status" value="2"/>
</dbReference>
<dbReference type="InterPro" id="IPR020807">
    <property type="entry name" value="PKS_DH"/>
</dbReference>
<protein>
    <submittedName>
        <fullName evidence="15">SDR family NAD(P)-dependent oxidoreductase</fullName>
    </submittedName>
</protein>
<evidence type="ECO:0000256" key="11">
    <source>
        <dbReference type="SAM" id="Phobius"/>
    </source>
</evidence>
<feature type="domain" description="Ketosynthase family 3 (KS3)" evidence="13">
    <location>
        <begin position="711"/>
        <end position="1131"/>
    </location>
</feature>
<dbReference type="InterPro" id="IPR036736">
    <property type="entry name" value="ACP-like_sf"/>
</dbReference>
<dbReference type="FunFam" id="3.40.50.12780:FF:000013">
    <property type="entry name" value="Long-chain-fatty-acid--AMP ligase FadD32"/>
    <property type="match status" value="1"/>
</dbReference>
<evidence type="ECO:0000256" key="10">
    <source>
        <dbReference type="SAM" id="MobiDB-lite"/>
    </source>
</evidence>
<dbReference type="InterPro" id="IPR001227">
    <property type="entry name" value="Ac_transferase_dom_sf"/>
</dbReference>
<dbReference type="Gene3D" id="3.90.180.10">
    <property type="entry name" value="Medium-chain alcohol dehydrogenases, catalytic domain"/>
    <property type="match status" value="1"/>
</dbReference>
<dbReference type="InterPro" id="IPR016036">
    <property type="entry name" value="Malonyl_transacylase_ACP-bd"/>
</dbReference>
<dbReference type="PROSITE" id="PS00018">
    <property type="entry name" value="EF_HAND_1"/>
    <property type="match status" value="1"/>
</dbReference>
<dbReference type="PROSITE" id="PS00455">
    <property type="entry name" value="AMP_BINDING"/>
    <property type="match status" value="1"/>
</dbReference>
<dbReference type="InterPro" id="IPR040097">
    <property type="entry name" value="FAAL/FAAC"/>
</dbReference>
<dbReference type="InterPro" id="IPR045851">
    <property type="entry name" value="AMP-bd_C_sf"/>
</dbReference>
<dbReference type="SMART" id="SM00825">
    <property type="entry name" value="PKS_KS"/>
    <property type="match status" value="1"/>
</dbReference>
<dbReference type="InterPro" id="IPR049551">
    <property type="entry name" value="PKS_DH_C"/>
</dbReference>
<dbReference type="Pfam" id="PF22621">
    <property type="entry name" value="CurL-like_PKS_C"/>
    <property type="match status" value="1"/>
</dbReference>
<dbReference type="InterPro" id="IPR020841">
    <property type="entry name" value="PKS_Beta-ketoAc_synthase_dom"/>
</dbReference>
<dbReference type="InterPro" id="IPR014031">
    <property type="entry name" value="Ketoacyl_synth_C"/>
</dbReference>
<dbReference type="InterPro" id="IPR050091">
    <property type="entry name" value="PKS_NRPS_Biosynth_Enz"/>
</dbReference>
<keyword evidence="7" id="KW-0443">Lipid metabolism</keyword>
<dbReference type="InterPro" id="IPR016039">
    <property type="entry name" value="Thiolase-like"/>
</dbReference>
<dbReference type="InterPro" id="IPR020806">
    <property type="entry name" value="PKS_PP-bd"/>
</dbReference>
<dbReference type="InterPro" id="IPR000873">
    <property type="entry name" value="AMP-dep_synth/lig_dom"/>
</dbReference>
<dbReference type="Pfam" id="PF08659">
    <property type="entry name" value="KR"/>
    <property type="match status" value="1"/>
</dbReference>
<dbReference type="GO" id="GO:0008610">
    <property type="term" value="P:lipid biosynthetic process"/>
    <property type="evidence" value="ECO:0007669"/>
    <property type="project" value="UniProtKB-ARBA"/>
</dbReference>
<dbReference type="Pfam" id="PF00109">
    <property type="entry name" value="ketoacyl-synt"/>
    <property type="match status" value="1"/>
</dbReference>
<evidence type="ECO:0000256" key="9">
    <source>
        <dbReference type="PROSITE-ProRule" id="PRU01363"/>
    </source>
</evidence>
<dbReference type="Pfam" id="PF21089">
    <property type="entry name" value="PKS_DH_N"/>
    <property type="match status" value="1"/>
</dbReference>
<dbReference type="PROSITE" id="PS52004">
    <property type="entry name" value="KS3_2"/>
    <property type="match status" value="1"/>
</dbReference>
<evidence type="ECO:0000259" key="14">
    <source>
        <dbReference type="PROSITE" id="PS52019"/>
    </source>
</evidence>
<dbReference type="PROSITE" id="PS00606">
    <property type="entry name" value="KS3_1"/>
    <property type="match status" value="1"/>
</dbReference>
<evidence type="ECO:0000256" key="3">
    <source>
        <dbReference type="ARBA" id="ARBA00022553"/>
    </source>
</evidence>
<dbReference type="InterPro" id="IPR018201">
    <property type="entry name" value="Ketoacyl_synth_AS"/>
</dbReference>
<dbReference type="SMART" id="SM00826">
    <property type="entry name" value="PKS_DH"/>
    <property type="match status" value="1"/>
</dbReference>
<dbReference type="SUPFAM" id="SSF51735">
    <property type="entry name" value="NAD(P)-binding Rossmann-fold domains"/>
    <property type="match status" value="3"/>
</dbReference>
<evidence type="ECO:0000259" key="12">
    <source>
        <dbReference type="PROSITE" id="PS50075"/>
    </source>
</evidence>
<dbReference type="InterPro" id="IPR013968">
    <property type="entry name" value="PKS_KR"/>
</dbReference>
<accession>A0ABD4T8N2</accession>
<keyword evidence="6" id="KW-0276">Fatty acid metabolism</keyword>
<dbReference type="GO" id="GO:0071766">
    <property type="term" value="P:Actinobacterium-type cell wall biogenesis"/>
    <property type="evidence" value="ECO:0007669"/>
    <property type="project" value="UniProtKB-ARBA"/>
</dbReference>
<feature type="transmembrane region" description="Helical" evidence="11">
    <location>
        <begin position="68"/>
        <end position="95"/>
    </location>
</feature>
<sequence length="3007" mass="329964">MTIFDSNSDNFVDLLEFWAKKQPNKTLYTFLKDGEQEESHLTFQDLHVRARRVAQELQKYASPGDRALLLYPAGLDFTIGFFACLYAGLIAVPAYPPRQNQSLSRLQAIAADCQAVLALSTQKIITDVRRWGKSDPISDRLIWLATTEIHFNDLKDLSHQLPSPTSDKIALLQYTSGSTGTPKGVMVSHGNLVQNCKTIYTCFDGSREQIGVSWLPFHHDMGLIGGVLEPLFAGGSMIFMAPVSFLQKPARWLRAISDYHADISGGPNFAYDLCIQTCKPNQMEGIDLSQWQLAFNGAEPIRGETLDQFSETFAPYGFKRNALYACYGMAETTLLVTGGQRATPSIMRRFDAKELTQNRVVPSSNPQDSKLLVGCGHPWLDHQVLIVDPETLTRCDPETIGEIWVSGASVAQGYWQKSEITKNTFHAYLADSEDGPYLRTGDLGFFWHDSEAEQFSGVSDLGELFVTGRLKDVVIIRGQNHYPQDIELTAETCHPALQKNSGAAFSIEVNNSEQLVLVQEVKRSHLRELSSDSVKADEVILAIRRAISEAHELQIYAIELLTPGSLPKTTSGKVMRRQSRCNFLEESFTSVAKWELNLEGQKNNPGFAKPSSKLDGVEKVQVLKDWLVNQIAQRMQLSVDQIDPDQPLASYGLDSIQVVTMSADLEAWLGMAVSPTIIYDYPTIDGLARKLALDEEPNLAVQFPQHRRGDHEAIAVIGMGGRFPGAPTLKAFWDLLKNGNDAIIEVPASRWNVDNVDPFSDIELPARWGGFIEDIDQFDPKFFGISPREASAMDPQQRLLLEVCWETLEYAGLVPEQLAGSQSGIFLGMSNGDYSRLQGIQLSKEIYYGTGNAFSIAANRLSYLLDWHGPSLVVDTACSSSLVAIHQACQSLNAGECDLALAGGVNLILNPQLTLTFSEAQMMASDGRCKTFDASADGYVRSEGCGVIALKRLSDAQQNGDSIIALIKGSAMNQDGRSNGLTAPNSLAQQAVIRQALANSGFEADQVDYIEAHGTGTSLGDPIEVNALKSIFLAPRDNQHSCWLGSVKTNIGHLEPAAGIAGLIKVLLALQHEEIPPHLHLKEINPYIQLEGTPLKIPTTGQAWPQGERPRIAGVSSFGFGGTNAHVIVTEPPQRETVLVEPAAKHLPPDQLAESDPLPQILTLSAKSELALQTLVSQYGDLLEDLCRKGESLNDHASNGHVSKNGSHYSLANICFTANMGRSHYNWRLAVTSASLGQLQQQLEGFISGKKTPDVISGYVDKSNIPAIVFLFTGQGSQYIDMGRQLYETQPVFRAELDKCDQILRSYLDQPLLSVLYPHSNDPVNNQDLDPQEASGVHSPPQSLLDQTGYTQPALFAIEYALAKLWQAWGIQPDFVLGHSVGEYAAACIAGVMSLEDGLRLIVNRGQLMQALPAGGAMLAILAPLETVQNWIEPYKSEVEIAAINGPTSVVISGVETVIQNIAANLSTQAIKHKRLNVSHAFHSALMDPMVKPFAQIAETVSYALPEIPFVSCLTGTQVDQDIAKADYWIQHLKAPVRFLEGMQVIGAIASKQSAPPIYLEVGPKPLMLGMGRQCLAKAPGAWLPSLRPDIFDLHQVLQSLGHLHVNGIAVNWNAVYATSSDQTGSDPIGHTQIKSHQKVSLPTYPFQRQRYWIEAHPTVPNVELFPASGSEARAARSAVHPLLGQRFHSAIRQIQFQSNLSPNVPSFLSDHRVFGHVILPASAYCEMALAAGIASNQPNQHTLQLTNLKFQRGLILPETQGLTVQTILTPLEQDSYHFEIFSLQSEDNTETDGGAAQEPTWIAHAQGTVERVGGATQAEPAHLTFDRETDQATLPKQISVTDFYQSLNQWGLEYGQAFQGVKRLWASPERALGEIELNEFLAQSINTYQLHPVLLDASFQILAAVIGQSQDQGIYLPAGVQRLRVYHPVPSQLWAKGEILDGSGLNDAPTNSVGLGPEKRNLMGEVQLFDESGKLIAHVEGLTLARTNRQVLMRYLEPERTPEFYEPIWEQKALITAERDTAFASTPSPTGAWLIFTVPPIGHKIAEGLRQHTFHLPPHLQPPEAQAPVDLPPGVLAPANLDPAESASSELGYLFVTPGNNYQRIDPQHYQLNPSEPEHFQALFRSLLDQDVSLRGVIHLWSLNPDTSTPSASLDRIQSLKCESVLYLVQALTQVYTRTSLDLWLVTQGAQILAGDGTTIQVHQSPLWGLGRVIALEYPEFSCRTLDLDPSIDLNTAEISNADLEKVGLQQLLQELISPDVESQIAYRRGGRWVARIAPVKTLSKTPRLALPLEDAFQLKLKEYGLIDNLTLQPISRRNPGAHEIEIRVEAAGLNFRDVLNALGLLKDYYAEHLGITSANQLTFGFECAGTVVATGEEVTQFKVGDEVMATMLMDGVSCYVTTRVEFAIAKPKHLSFAQAATLPLAFLTAYYGLVHLAKLQPGERVLIHAAAGGVGQAAVQIAQWIGAEVYATASPGKWSVLQGQGVTHVMNSRSLLFADEVIQSTHGKGVDVVLNSFNGDYIGKSFEALAPNGRFVELGKIGIWDRTKVHQQYPGAQYFPFDLGDETKADPWLICELLQKLQDHFEAKTLKPLPFKQFPIQQGIRAFRYMQQARHIGKVVLTFPSPSQQAELSGLSINPAGSYLITGGLGALGLQVAQWLVHQGAKQLILMGRRSPSDQALARIEQLETNGAKVSVQLGDISCWAEAAPIFKTIAATLPPLTGVFHAAGVLDDGLLAQLSWKRFTQVMAPKVAGSWNLHQLTKSLSLDYFVLFSSMASLIGSPGQGSYAAANTFMDSLVQYRHQKGLPGLSINWGAWAEVGMAAELSPQQKARLESRGIYPISPQKGIQALGELLGSDRPQVGVLQIDWLKFMNQLPKGIELPLLSAFQSPASAQSDTRVQWLEQLRQLPSCDRRNFLTLQIRTEVAEVLGFNTPEEVPLDETLSDLGVDSLMAVELSNQLEENIGESIPASFLFEHPTLYELIDYLIEQVPELEFDPQNNDQQI</sequence>
<dbReference type="InterPro" id="IPR020843">
    <property type="entry name" value="ER"/>
</dbReference>
<evidence type="ECO:0000313" key="15">
    <source>
        <dbReference type="EMBL" id="MCM1984976.1"/>
    </source>
</evidence>
<dbReference type="Gene3D" id="3.40.366.10">
    <property type="entry name" value="Malonyl-Coenzyme A Acyl Carrier Protein, domain 2"/>
    <property type="match status" value="1"/>
</dbReference>
<dbReference type="SUPFAM" id="SSF50129">
    <property type="entry name" value="GroES-like"/>
    <property type="match status" value="1"/>
</dbReference>
<dbReference type="Pfam" id="PF13602">
    <property type="entry name" value="ADH_zinc_N_2"/>
    <property type="match status" value="1"/>
</dbReference>
<evidence type="ECO:0000256" key="4">
    <source>
        <dbReference type="ARBA" id="ARBA00022679"/>
    </source>
</evidence>
<dbReference type="CDD" id="cd05931">
    <property type="entry name" value="FAAL"/>
    <property type="match status" value="1"/>
</dbReference>
<feature type="domain" description="Carrier" evidence="12">
    <location>
        <begin position="2915"/>
        <end position="2993"/>
    </location>
</feature>
<evidence type="ECO:0000313" key="16">
    <source>
        <dbReference type="Proteomes" id="UP000031561"/>
    </source>
</evidence>
<dbReference type="FunFam" id="3.40.366.10:FF:000002">
    <property type="entry name" value="Probable polyketide synthase 2"/>
    <property type="match status" value="1"/>
</dbReference>
<dbReference type="InterPro" id="IPR018247">
    <property type="entry name" value="EF_Hand_1_Ca_BS"/>
</dbReference>
<feature type="region of interest" description="C-terminal hotdog fold" evidence="9">
    <location>
        <begin position="1836"/>
        <end position="1994"/>
    </location>
</feature>
<keyword evidence="3" id="KW-0597">Phosphoprotein</keyword>
<dbReference type="InterPro" id="IPR057326">
    <property type="entry name" value="KR_dom"/>
</dbReference>
<evidence type="ECO:0000256" key="8">
    <source>
        <dbReference type="ARBA" id="ARBA00023268"/>
    </source>
</evidence>
<dbReference type="PANTHER" id="PTHR43775">
    <property type="entry name" value="FATTY ACID SYNTHASE"/>
    <property type="match status" value="1"/>
</dbReference>
<dbReference type="RefSeq" id="WP_166277554.1">
    <property type="nucleotide sequence ID" value="NZ_JTHE03000109.1"/>
</dbReference>
<evidence type="ECO:0000259" key="13">
    <source>
        <dbReference type="PROSITE" id="PS52004"/>
    </source>
</evidence>
<dbReference type="InterPro" id="IPR049900">
    <property type="entry name" value="PKS_mFAS_DH"/>
</dbReference>
<dbReference type="Gene3D" id="3.30.300.30">
    <property type="match status" value="1"/>
</dbReference>
<dbReference type="Gene3D" id="3.10.129.110">
    <property type="entry name" value="Polyketide synthase dehydratase"/>
    <property type="match status" value="1"/>
</dbReference>
<dbReference type="Gene3D" id="3.40.50.12780">
    <property type="entry name" value="N-terminal domain of ligase-like"/>
    <property type="match status" value="1"/>
</dbReference>
<evidence type="ECO:0000256" key="7">
    <source>
        <dbReference type="ARBA" id="ARBA00023098"/>
    </source>
</evidence>
<dbReference type="Gene3D" id="3.30.70.3290">
    <property type="match status" value="1"/>
</dbReference>
<reference evidence="15 16" key="1">
    <citation type="journal article" date="2015" name="Genome Announc.">
        <title>Draft Genome Sequence of Filamentous Marine Cyanobacterium Lyngbya confervoides Strain BDU141951.</title>
        <authorList>
            <person name="Chandrababunaidu M.M."/>
            <person name="Sen D."/>
            <person name="Tripathy S."/>
        </authorList>
    </citation>
    <scope>NUCLEOTIDE SEQUENCE [LARGE SCALE GENOMIC DNA]</scope>
    <source>
        <strain evidence="15 16">BDU141951</strain>
    </source>
</reference>
<keyword evidence="2" id="KW-0596">Phosphopantetheine</keyword>
<dbReference type="Pfam" id="PF00550">
    <property type="entry name" value="PP-binding"/>
    <property type="match status" value="2"/>
</dbReference>
<dbReference type="EMBL" id="JTHE03000109">
    <property type="protein sequence ID" value="MCM1984976.1"/>
    <property type="molecule type" value="Genomic_DNA"/>
</dbReference>
<dbReference type="CDD" id="cd00833">
    <property type="entry name" value="PKS"/>
    <property type="match status" value="1"/>
</dbReference>
<keyword evidence="11" id="KW-0812">Transmembrane</keyword>
<evidence type="ECO:0000256" key="2">
    <source>
        <dbReference type="ARBA" id="ARBA00022450"/>
    </source>
</evidence>
<dbReference type="GO" id="GO:0006631">
    <property type="term" value="P:fatty acid metabolic process"/>
    <property type="evidence" value="ECO:0007669"/>
    <property type="project" value="UniProtKB-KW"/>
</dbReference>
<dbReference type="InterPro" id="IPR049490">
    <property type="entry name" value="C883_1060-like_KR_N"/>
</dbReference>
<dbReference type="FunFam" id="3.40.50.720:FF:000209">
    <property type="entry name" value="Polyketide synthase Pks12"/>
    <property type="match status" value="1"/>
</dbReference>
<keyword evidence="5" id="KW-0677">Repeat</keyword>
<proteinExistence type="inferred from homology"/>
<dbReference type="Pfam" id="PF00501">
    <property type="entry name" value="AMP-binding"/>
    <property type="match status" value="1"/>
</dbReference>
<evidence type="ECO:0000256" key="5">
    <source>
        <dbReference type="ARBA" id="ARBA00022737"/>
    </source>
</evidence>
<dbReference type="CDD" id="cd08955">
    <property type="entry name" value="KR_2_FAS_SDR_x"/>
    <property type="match status" value="1"/>
</dbReference>
<dbReference type="Gene3D" id="1.10.1200.10">
    <property type="entry name" value="ACP-like"/>
    <property type="match status" value="2"/>
</dbReference>
<gene>
    <name evidence="15" type="ORF">QQ91_0019330</name>
</gene>
<dbReference type="GO" id="GO:0016740">
    <property type="term" value="F:transferase activity"/>
    <property type="evidence" value="ECO:0007669"/>
    <property type="project" value="UniProtKB-KW"/>
</dbReference>
<comment type="similarity">
    <text evidence="1">Belongs to the ATP-dependent AMP-binding enzyme family.</text>
</comment>
<dbReference type="Gene3D" id="3.40.50.720">
    <property type="entry name" value="NAD(P)-binding Rossmann-like Domain"/>
    <property type="match status" value="3"/>
</dbReference>
<dbReference type="InterPro" id="IPR016035">
    <property type="entry name" value="Acyl_Trfase/lysoPLipase"/>
</dbReference>
<dbReference type="SUPFAM" id="SSF56801">
    <property type="entry name" value="Acetyl-CoA synthetase-like"/>
    <property type="match status" value="1"/>
</dbReference>
<dbReference type="InterPro" id="IPR036291">
    <property type="entry name" value="NAD(P)-bd_dom_sf"/>
</dbReference>
<dbReference type="InterPro" id="IPR009081">
    <property type="entry name" value="PP-bd_ACP"/>
</dbReference>
<dbReference type="Pfam" id="PF16197">
    <property type="entry name" value="KAsynt_C_assoc"/>
    <property type="match status" value="1"/>
</dbReference>
<keyword evidence="16" id="KW-1185">Reference proteome</keyword>
<keyword evidence="4" id="KW-0808">Transferase</keyword>
<dbReference type="FunFam" id="3.40.47.10:FF:000019">
    <property type="entry name" value="Polyketide synthase type I"/>
    <property type="match status" value="1"/>
</dbReference>
<feature type="region of interest" description="Disordered" evidence="10">
    <location>
        <begin position="1324"/>
        <end position="1343"/>
    </location>
</feature>
<dbReference type="InterPro" id="IPR025110">
    <property type="entry name" value="AMP-bd_C"/>
</dbReference>
<dbReference type="InterPro" id="IPR042099">
    <property type="entry name" value="ANL_N_sf"/>
</dbReference>
<dbReference type="Pfam" id="PF08240">
    <property type="entry name" value="ADH_N"/>
    <property type="match status" value="1"/>
</dbReference>
<comment type="caution">
    <text evidence="15">The sequence shown here is derived from an EMBL/GenBank/DDBJ whole genome shotgun (WGS) entry which is preliminary data.</text>
</comment>
<organism evidence="15 16">
    <name type="scientific">Lyngbya confervoides BDU141951</name>
    <dbReference type="NCBI Taxonomy" id="1574623"/>
    <lineage>
        <taxon>Bacteria</taxon>
        <taxon>Bacillati</taxon>
        <taxon>Cyanobacteriota</taxon>
        <taxon>Cyanophyceae</taxon>
        <taxon>Oscillatoriophycideae</taxon>
        <taxon>Oscillatoriales</taxon>
        <taxon>Microcoleaceae</taxon>
        <taxon>Lyngbya</taxon>
    </lineage>
</organism>
<dbReference type="Pfam" id="PF02801">
    <property type="entry name" value="Ketoacyl-synt_C"/>
    <property type="match status" value="1"/>
</dbReference>
<dbReference type="SUPFAM" id="SSF53901">
    <property type="entry name" value="Thiolase-like"/>
    <property type="match status" value="1"/>
</dbReference>
<evidence type="ECO:0000256" key="1">
    <source>
        <dbReference type="ARBA" id="ARBA00006432"/>
    </source>
</evidence>
<dbReference type="SMART" id="SM00823">
    <property type="entry name" value="PKS_PP"/>
    <property type="match status" value="2"/>
</dbReference>
<feature type="domain" description="Carrier" evidence="12">
    <location>
        <begin position="618"/>
        <end position="695"/>
    </location>
</feature>
<dbReference type="InterPro" id="IPR042104">
    <property type="entry name" value="PKS_dehydratase_sf"/>
</dbReference>
<dbReference type="InterPro" id="IPR049552">
    <property type="entry name" value="PKS_DH_N"/>
</dbReference>
<feature type="region of interest" description="N-terminal hotdog fold" evidence="9">
    <location>
        <begin position="1681"/>
        <end position="1817"/>
    </location>
</feature>
<dbReference type="CDD" id="cd05195">
    <property type="entry name" value="enoyl_red"/>
    <property type="match status" value="1"/>
</dbReference>
<dbReference type="InterPro" id="IPR014030">
    <property type="entry name" value="Ketoacyl_synth_N"/>
</dbReference>
<keyword evidence="11" id="KW-1133">Transmembrane helix</keyword>
<dbReference type="SUPFAM" id="SSF52151">
    <property type="entry name" value="FabD/lysophospholipase-like"/>
    <property type="match status" value="1"/>
</dbReference>
<dbReference type="SMART" id="SM00829">
    <property type="entry name" value="PKS_ER"/>
    <property type="match status" value="1"/>
</dbReference>
<dbReference type="InterPro" id="IPR013154">
    <property type="entry name" value="ADH-like_N"/>
</dbReference>
<keyword evidence="11" id="KW-0472">Membrane</keyword>
<dbReference type="InterPro" id="IPR006162">
    <property type="entry name" value="Ppantetheine_attach_site"/>
</dbReference>
<dbReference type="InterPro" id="IPR032821">
    <property type="entry name" value="PKS_assoc"/>
</dbReference>
<dbReference type="SMART" id="SM00827">
    <property type="entry name" value="PKS_AT"/>
    <property type="match status" value="1"/>
</dbReference>
<dbReference type="Pfam" id="PF21394">
    <property type="entry name" value="Beta-ketacyl_N"/>
    <property type="match status" value="1"/>
</dbReference>
<dbReference type="InterPro" id="IPR020845">
    <property type="entry name" value="AMP-binding_CS"/>
</dbReference>
<keyword evidence="8" id="KW-0511">Multifunctional enzyme</keyword>
<feature type="active site" description="Proton donor; for dehydratase activity" evidence="9">
    <location>
        <position position="1897"/>
    </location>
</feature>
<dbReference type="SUPFAM" id="SSF55048">
    <property type="entry name" value="Probable ACP-binding domain of malonyl-CoA ACP transacylase"/>
    <property type="match status" value="1"/>
</dbReference>
<feature type="active site" description="Proton acceptor; for dehydratase activity" evidence="9">
    <location>
        <position position="1712"/>
    </location>
</feature>
<dbReference type="InterPro" id="IPR011032">
    <property type="entry name" value="GroES-like_sf"/>
</dbReference>
<dbReference type="Pfam" id="PF23024">
    <property type="entry name" value="AMP-dom_DIP2-like"/>
    <property type="match status" value="1"/>
</dbReference>
<dbReference type="PANTHER" id="PTHR43775:SF37">
    <property type="entry name" value="SI:DKEY-61P9.11"/>
    <property type="match status" value="1"/>
</dbReference>
<dbReference type="SUPFAM" id="SSF47336">
    <property type="entry name" value="ACP-like"/>
    <property type="match status" value="2"/>
</dbReference>
<dbReference type="SMART" id="SM00822">
    <property type="entry name" value="PKS_KR"/>
    <property type="match status" value="1"/>
</dbReference>
<dbReference type="SMART" id="SM01294">
    <property type="entry name" value="PKS_PP_betabranch"/>
    <property type="match status" value="2"/>
</dbReference>
<evidence type="ECO:0000256" key="6">
    <source>
        <dbReference type="ARBA" id="ARBA00022832"/>
    </source>
</evidence>
<feature type="domain" description="PKS/mFAS DH" evidence="14">
    <location>
        <begin position="1681"/>
        <end position="1994"/>
    </location>
</feature>
<dbReference type="PROSITE" id="PS52019">
    <property type="entry name" value="PKS_MFAS_DH"/>
    <property type="match status" value="1"/>
</dbReference>
<dbReference type="Proteomes" id="UP000031561">
    <property type="component" value="Unassembled WGS sequence"/>
</dbReference>
<dbReference type="Gene3D" id="3.40.47.10">
    <property type="match status" value="1"/>
</dbReference>
<name>A0ABD4T8N2_9CYAN</name>
<dbReference type="Pfam" id="PF14765">
    <property type="entry name" value="PS-DH"/>
    <property type="match status" value="1"/>
</dbReference>
<dbReference type="Pfam" id="PF00698">
    <property type="entry name" value="Acyl_transf_1"/>
    <property type="match status" value="1"/>
</dbReference>